<protein>
    <submittedName>
        <fullName evidence="3">Uncharacterized protein</fullName>
    </submittedName>
</protein>
<keyword evidence="2" id="KW-0812">Transmembrane</keyword>
<gene>
    <name evidence="3" type="ORF">I4J89_01615</name>
</gene>
<sequence>MANDEQREPEPQTALYASAAATTPQRRERRRKQAVVGLTGAAAVLAGAGFLATQLMNAEQPSLPEPAALAPLTASTAATASSAPSVEPSVTRTSKVPKPAEPVERSPAPTVSRTPDPAPTPTSAATDRSSKLGVRAQDGVNERTEALENGTIRIVSARRDLTGERELQLAGDKGRPIGNGVWCTSDVRMAAGAPAEERPTVLLCWRTSKARSVVTMAVVTNGEAPTARSVDIIGEEWAKLG</sequence>
<dbReference type="RefSeq" id="WP_196411970.1">
    <property type="nucleotide sequence ID" value="NZ_JADQTO010000001.1"/>
</dbReference>
<feature type="compositionally biased region" description="Low complexity" evidence="1">
    <location>
        <begin position="66"/>
        <end position="91"/>
    </location>
</feature>
<evidence type="ECO:0000256" key="1">
    <source>
        <dbReference type="SAM" id="MobiDB-lite"/>
    </source>
</evidence>
<keyword evidence="2" id="KW-1133">Transmembrane helix</keyword>
<keyword evidence="2" id="KW-0472">Membrane</keyword>
<keyword evidence="4" id="KW-1185">Reference proteome</keyword>
<dbReference type="AlphaFoldDB" id="A0A931C650"/>
<feature type="compositionally biased region" description="Basic and acidic residues" evidence="1">
    <location>
        <begin position="1"/>
        <end position="10"/>
    </location>
</feature>
<feature type="region of interest" description="Disordered" evidence="1">
    <location>
        <begin position="1"/>
        <end position="33"/>
    </location>
</feature>
<dbReference type="EMBL" id="JADQTO010000001">
    <property type="protein sequence ID" value="MBG0560163.1"/>
    <property type="molecule type" value="Genomic_DNA"/>
</dbReference>
<dbReference type="Proteomes" id="UP000598146">
    <property type="component" value="Unassembled WGS sequence"/>
</dbReference>
<evidence type="ECO:0000256" key="2">
    <source>
        <dbReference type="SAM" id="Phobius"/>
    </source>
</evidence>
<name>A0A931C650_9ACTN</name>
<feature type="region of interest" description="Disordered" evidence="1">
    <location>
        <begin position="66"/>
        <end position="138"/>
    </location>
</feature>
<reference evidence="3" key="1">
    <citation type="submission" date="2020-11" db="EMBL/GenBank/DDBJ databases">
        <title>Isolation and identification of active actinomycetes.</title>
        <authorList>
            <person name="Sun X."/>
        </authorList>
    </citation>
    <scope>NUCLEOTIDE SEQUENCE</scope>
    <source>
        <strain evidence="3">NEAU-A11</strain>
    </source>
</reference>
<accession>A0A931C650</accession>
<organism evidence="3 4">
    <name type="scientific">Actinoplanes aureus</name>
    <dbReference type="NCBI Taxonomy" id="2792083"/>
    <lineage>
        <taxon>Bacteria</taxon>
        <taxon>Bacillati</taxon>
        <taxon>Actinomycetota</taxon>
        <taxon>Actinomycetes</taxon>
        <taxon>Micromonosporales</taxon>
        <taxon>Micromonosporaceae</taxon>
        <taxon>Actinoplanes</taxon>
    </lineage>
</organism>
<evidence type="ECO:0000313" key="3">
    <source>
        <dbReference type="EMBL" id="MBG0560163.1"/>
    </source>
</evidence>
<proteinExistence type="predicted"/>
<comment type="caution">
    <text evidence="3">The sequence shown here is derived from an EMBL/GenBank/DDBJ whole genome shotgun (WGS) entry which is preliminary data.</text>
</comment>
<feature type="transmembrane region" description="Helical" evidence="2">
    <location>
        <begin position="34"/>
        <end position="56"/>
    </location>
</feature>
<evidence type="ECO:0000313" key="4">
    <source>
        <dbReference type="Proteomes" id="UP000598146"/>
    </source>
</evidence>